<dbReference type="EMBL" id="LAZR01033188">
    <property type="protein sequence ID" value="KKL48807.1"/>
    <property type="molecule type" value="Genomic_DNA"/>
</dbReference>
<accession>A0A0F9FCF8</accession>
<sequence length="101" mass="11865">MIKRELDIDFDGHDSSVLLAGVNWIAKSTNELREHVVPVVDDLCDERDALRDFALRQGMQLYRAVNLIDDLMRTVEGTYYPDRRTELYVDIQDLKERYGFQ</sequence>
<comment type="caution">
    <text evidence="1">The sequence shown here is derived from an EMBL/GenBank/DDBJ whole genome shotgun (WGS) entry which is preliminary data.</text>
</comment>
<gene>
    <name evidence="1" type="ORF">LCGC14_2321840</name>
</gene>
<name>A0A0F9FCF8_9ZZZZ</name>
<dbReference type="AlphaFoldDB" id="A0A0F9FCF8"/>
<proteinExistence type="predicted"/>
<organism evidence="1">
    <name type="scientific">marine sediment metagenome</name>
    <dbReference type="NCBI Taxonomy" id="412755"/>
    <lineage>
        <taxon>unclassified sequences</taxon>
        <taxon>metagenomes</taxon>
        <taxon>ecological metagenomes</taxon>
    </lineage>
</organism>
<reference evidence="1" key="1">
    <citation type="journal article" date="2015" name="Nature">
        <title>Complex archaea that bridge the gap between prokaryotes and eukaryotes.</title>
        <authorList>
            <person name="Spang A."/>
            <person name="Saw J.H."/>
            <person name="Jorgensen S.L."/>
            <person name="Zaremba-Niedzwiedzka K."/>
            <person name="Martijn J."/>
            <person name="Lind A.E."/>
            <person name="van Eijk R."/>
            <person name="Schleper C."/>
            <person name="Guy L."/>
            <person name="Ettema T.J."/>
        </authorList>
    </citation>
    <scope>NUCLEOTIDE SEQUENCE</scope>
</reference>
<protein>
    <submittedName>
        <fullName evidence="1">Uncharacterized protein</fullName>
    </submittedName>
</protein>
<evidence type="ECO:0000313" key="1">
    <source>
        <dbReference type="EMBL" id="KKL48807.1"/>
    </source>
</evidence>